<keyword evidence="4" id="KW-1185">Reference proteome</keyword>
<proteinExistence type="predicted"/>
<dbReference type="EMBL" id="JBJQOH010000003">
    <property type="protein sequence ID" value="KAL3691085.1"/>
    <property type="molecule type" value="Genomic_DNA"/>
</dbReference>
<feature type="region of interest" description="Disordered" evidence="2">
    <location>
        <begin position="1"/>
        <end position="24"/>
    </location>
</feature>
<dbReference type="AlphaFoldDB" id="A0ABD3HLW7"/>
<sequence>MTFTRKTGHTRPVENEATVDVDVTRPKRNVKKTITVADIPSVSQRAGKKTVHEVDDEEVVDKERSNERPWLIKRYYKVDIISNVQWAYMKSVDISAAFAGISEFQLWRIGLKGVITRQFHSVKSGCYLLMVDRNAIVQPQYKPSLEEDLNDDTQVIFHEDVGSRKRRAHLKRPDVLEPEMQQRLLAALQTEDQMDVRLSEKKAELAELKRLVAEERCLLDETTHRRKEEERQLEKL</sequence>
<gene>
    <name evidence="3" type="ORF">R1sor_004736</name>
</gene>
<name>A0ABD3HLW7_9MARC</name>
<organism evidence="3 4">
    <name type="scientific">Riccia sorocarpa</name>
    <dbReference type="NCBI Taxonomy" id="122646"/>
    <lineage>
        <taxon>Eukaryota</taxon>
        <taxon>Viridiplantae</taxon>
        <taxon>Streptophyta</taxon>
        <taxon>Embryophyta</taxon>
        <taxon>Marchantiophyta</taxon>
        <taxon>Marchantiopsida</taxon>
        <taxon>Marchantiidae</taxon>
        <taxon>Marchantiales</taxon>
        <taxon>Ricciaceae</taxon>
        <taxon>Riccia</taxon>
    </lineage>
</organism>
<keyword evidence="1" id="KW-0175">Coiled coil</keyword>
<accession>A0ABD3HLW7</accession>
<evidence type="ECO:0000256" key="1">
    <source>
        <dbReference type="SAM" id="Coils"/>
    </source>
</evidence>
<reference evidence="3 4" key="1">
    <citation type="submission" date="2024-09" db="EMBL/GenBank/DDBJ databases">
        <title>Chromosome-scale assembly of Riccia sorocarpa.</title>
        <authorList>
            <person name="Paukszto L."/>
        </authorList>
    </citation>
    <scope>NUCLEOTIDE SEQUENCE [LARGE SCALE GENOMIC DNA]</scope>
    <source>
        <strain evidence="3">LP-2024</strain>
        <tissue evidence="3">Aerial parts of the thallus</tissue>
    </source>
</reference>
<evidence type="ECO:0000313" key="3">
    <source>
        <dbReference type="EMBL" id="KAL3691085.1"/>
    </source>
</evidence>
<evidence type="ECO:0000313" key="4">
    <source>
        <dbReference type="Proteomes" id="UP001633002"/>
    </source>
</evidence>
<feature type="coiled-coil region" evidence="1">
    <location>
        <begin position="191"/>
        <end position="232"/>
    </location>
</feature>
<comment type="caution">
    <text evidence="3">The sequence shown here is derived from an EMBL/GenBank/DDBJ whole genome shotgun (WGS) entry which is preliminary data.</text>
</comment>
<dbReference type="Proteomes" id="UP001633002">
    <property type="component" value="Unassembled WGS sequence"/>
</dbReference>
<protein>
    <submittedName>
        <fullName evidence="3">Uncharacterized protein</fullName>
    </submittedName>
</protein>
<evidence type="ECO:0000256" key="2">
    <source>
        <dbReference type="SAM" id="MobiDB-lite"/>
    </source>
</evidence>